<reference evidence="3" key="1">
    <citation type="submission" date="2016-10" db="EMBL/GenBank/DDBJ databases">
        <authorList>
            <person name="Varghese N."/>
            <person name="Submissions S."/>
        </authorList>
    </citation>
    <scope>NUCLEOTIDE SEQUENCE [LARGE SCALE GENOMIC DNA]</scope>
    <source>
        <strain evidence="3">IBRC-M 10403</strain>
    </source>
</reference>
<organism evidence="2 3">
    <name type="scientific">Actinokineospora iranica</name>
    <dbReference type="NCBI Taxonomy" id="1271860"/>
    <lineage>
        <taxon>Bacteria</taxon>
        <taxon>Bacillati</taxon>
        <taxon>Actinomycetota</taxon>
        <taxon>Actinomycetes</taxon>
        <taxon>Pseudonocardiales</taxon>
        <taxon>Pseudonocardiaceae</taxon>
        <taxon>Actinokineospora</taxon>
    </lineage>
</organism>
<keyword evidence="1" id="KW-0472">Membrane</keyword>
<dbReference type="STRING" id="1271860.SAMN05216174_11071"/>
<dbReference type="OrthoDB" id="3682207at2"/>
<feature type="transmembrane region" description="Helical" evidence="1">
    <location>
        <begin position="179"/>
        <end position="197"/>
    </location>
</feature>
<keyword evidence="1" id="KW-1133">Transmembrane helix</keyword>
<feature type="transmembrane region" description="Helical" evidence="1">
    <location>
        <begin position="57"/>
        <end position="85"/>
    </location>
</feature>
<protein>
    <submittedName>
        <fullName evidence="2">Uncharacterized protein</fullName>
    </submittedName>
</protein>
<keyword evidence="3" id="KW-1185">Reference proteome</keyword>
<keyword evidence="1" id="KW-0812">Transmembrane</keyword>
<dbReference type="EMBL" id="FMZZ01000010">
    <property type="protein sequence ID" value="SDD35502.1"/>
    <property type="molecule type" value="Genomic_DNA"/>
</dbReference>
<proteinExistence type="predicted"/>
<dbReference type="Proteomes" id="UP000199501">
    <property type="component" value="Unassembled WGS sequence"/>
</dbReference>
<evidence type="ECO:0000256" key="1">
    <source>
        <dbReference type="SAM" id="Phobius"/>
    </source>
</evidence>
<dbReference type="AlphaFoldDB" id="A0A1G6U274"/>
<feature type="transmembrane region" description="Helical" evidence="1">
    <location>
        <begin position="146"/>
        <end position="173"/>
    </location>
</feature>
<feature type="transmembrane region" description="Helical" evidence="1">
    <location>
        <begin position="105"/>
        <end position="134"/>
    </location>
</feature>
<evidence type="ECO:0000313" key="2">
    <source>
        <dbReference type="EMBL" id="SDD35502.1"/>
    </source>
</evidence>
<sequence length="331" mass="35433">MAMGEAGGSDEVRGFQWTLTLLPAFPIVLLVLRLWQLSGQDLNTMLLLVQHVHALELASSLVISLLAVPPAILLTAHLLGLLSLVSRAPGRESRLERTVERTPNWLVIGSVVWALLVWQLRFIPTLLLLACAIAGLTTRRRGRDDLVFPVCVLLPIAVAALEYLWFGGAIAAAFSRGEAPLALLLLLPPLFGPLLTGPLPERVAKTATHAIASVGGLVAPFALIAMFLRVPVLPAVAVELRATDDRPATVVLGNVVTVDDTMTTLLDAHGDIRFVPNSLIKAKSLCQGPEQIPYSAVTAGGWLVEDAAMDWLLPVKVPQGATDPRCEGRLP</sequence>
<name>A0A1G6U274_9PSEU</name>
<dbReference type="RefSeq" id="WP_091453338.1">
    <property type="nucleotide sequence ID" value="NZ_FMZZ01000010.1"/>
</dbReference>
<feature type="transmembrane region" description="Helical" evidence="1">
    <location>
        <begin position="209"/>
        <end position="228"/>
    </location>
</feature>
<feature type="transmembrane region" description="Helical" evidence="1">
    <location>
        <begin position="15"/>
        <end position="36"/>
    </location>
</feature>
<evidence type="ECO:0000313" key="3">
    <source>
        <dbReference type="Proteomes" id="UP000199501"/>
    </source>
</evidence>
<accession>A0A1G6U274</accession>
<gene>
    <name evidence="2" type="ORF">SAMN05216174_11071</name>
</gene>